<dbReference type="InterPro" id="IPR003660">
    <property type="entry name" value="HAMP_dom"/>
</dbReference>
<keyword evidence="1 6" id="KW-0812">Transmembrane</keyword>
<feature type="transmembrane region" description="Helical" evidence="6">
    <location>
        <begin position="316"/>
        <end position="340"/>
    </location>
</feature>
<evidence type="ECO:0000256" key="2">
    <source>
        <dbReference type="ARBA" id="ARBA00022989"/>
    </source>
</evidence>
<dbReference type="PANTHER" id="PTHR32089">
    <property type="entry name" value="METHYL-ACCEPTING CHEMOTAXIS PROTEIN MCPB"/>
    <property type="match status" value="1"/>
</dbReference>
<dbReference type="Pfam" id="PF00015">
    <property type="entry name" value="MCPsignal"/>
    <property type="match status" value="1"/>
</dbReference>
<feature type="domain" description="HAMP" evidence="8">
    <location>
        <begin position="341"/>
        <end position="393"/>
    </location>
</feature>
<dbReference type="CDD" id="cd06225">
    <property type="entry name" value="HAMP"/>
    <property type="match status" value="1"/>
</dbReference>
<dbReference type="SMART" id="SM00283">
    <property type="entry name" value="MA"/>
    <property type="match status" value="1"/>
</dbReference>
<evidence type="ECO:0000256" key="5">
    <source>
        <dbReference type="PROSITE-ProRule" id="PRU00284"/>
    </source>
</evidence>
<evidence type="ECO:0000256" key="1">
    <source>
        <dbReference type="ARBA" id="ARBA00022692"/>
    </source>
</evidence>
<evidence type="ECO:0000256" key="3">
    <source>
        <dbReference type="ARBA" id="ARBA00023224"/>
    </source>
</evidence>
<dbReference type="SMART" id="SM00304">
    <property type="entry name" value="HAMP"/>
    <property type="match status" value="1"/>
</dbReference>
<evidence type="ECO:0000313" key="9">
    <source>
        <dbReference type="EMBL" id="NEK94223.1"/>
    </source>
</evidence>
<accession>A0A6P0H5L4</accession>
<evidence type="ECO:0000259" key="8">
    <source>
        <dbReference type="PROSITE" id="PS50885"/>
    </source>
</evidence>
<keyword evidence="3 5" id="KW-0807">Transducer</keyword>
<protein>
    <submittedName>
        <fullName evidence="10">HAMP domain-containing protein</fullName>
    </submittedName>
</protein>
<feature type="domain" description="Methyl-accepting transducer" evidence="7">
    <location>
        <begin position="398"/>
        <end position="627"/>
    </location>
</feature>
<dbReference type="EMBL" id="JAAGWH010000017">
    <property type="protein sequence ID" value="NEK94223.1"/>
    <property type="molecule type" value="Genomic_DNA"/>
</dbReference>
<dbReference type="Proteomes" id="UP000468828">
    <property type="component" value="Unassembled WGS sequence"/>
</dbReference>
<dbReference type="Gene3D" id="3.30.450.20">
    <property type="entry name" value="PAS domain"/>
    <property type="match status" value="1"/>
</dbReference>
<dbReference type="PROSITE" id="PS50111">
    <property type="entry name" value="CHEMOTAXIS_TRANSDUC_2"/>
    <property type="match status" value="1"/>
</dbReference>
<dbReference type="PANTHER" id="PTHR32089:SF112">
    <property type="entry name" value="LYSOZYME-LIKE PROTEIN-RELATED"/>
    <property type="match status" value="1"/>
</dbReference>
<name>A0A6P0H5L4_9ACTN</name>
<dbReference type="Gene3D" id="1.10.287.950">
    <property type="entry name" value="Methyl-accepting chemotaxis protein"/>
    <property type="match status" value="1"/>
</dbReference>
<dbReference type="Pfam" id="PF00672">
    <property type="entry name" value="HAMP"/>
    <property type="match status" value="1"/>
</dbReference>
<evidence type="ECO:0000313" key="11">
    <source>
        <dbReference type="Proteomes" id="UP000468828"/>
    </source>
</evidence>
<comment type="similarity">
    <text evidence="4">Belongs to the methyl-accepting chemotaxis (MCP) protein family.</text>
</comment>
<proteinExistence type="inferred from homology"/>
<dbReference type="EMBL" id="JAAGWB010000017">
    <property type="protein sequence ID" value="NEN50991.1"/>
    <property type="molecule type" value="Genomic_DNA"/>
</dbReference>
<gene>
    <name evidence="10" type="ORF">G3R41_08560</name>
    <name evidence="9" type="ORF">GCU67_08555</name>
</gene>
<organism evidence="10 12">
    <name type="scientific">Modestobacter muralis</name>
    <dbReference type="NCBI Taxonomy" id="1608614"/>
    <lineage>
        <taxon>Bacteria</taxon>
        <taxon>Bacillati</taxon>
        <taxon>Actinomycetota</taxon>
        <taxon>Actinomycetes</taxon>
        <taxon>Geodermatophilales</taxon>
        <taxon>Geodermatophilaceae</taxon>
        <taxon>Modestobacter</taxon>
    </lineage>
</organism>
<evidence type="ECO:0000256" key="6">
    <source>
        <dbReference type="SAM" id="Phobius"/>
    </source>
</evidence>
<reference evidence="9 11" key="1">
    <citation type="submission" date="2020-01" db="EMBL/GenBank/DDBJ databases">
        <title>the WGS Modestobacter muralis CPCC 204518.</title>
        <authorList>
            <person name="Jiang Z."/>
        </authorList>
    </citation>
    <scope>NUCLEOTIDE SEQUENCE [LARGE SCALE GENOMIC DNA]</scope>
    <source>
        <strain evidence="9 11">DSM 100205</strain>
    </source>
</reference>
<dbReference type="RefSeq" id="WP_163610684.1">
    <property type="nucleotide sequence ID" value="NZ_JAAGWB010000017.1"/>
</dbReference>
<feature type="transmembrane region" description="Helical" evidence="6">
    <location>
        <begin position="18"/>
        <end position="39"/>
    </location>
</feature>
<keyword evidence="6" id="KW-0472">Membrane</keyword>
<dbReference type="GO" id="GO:0007165">
    <property type="term" value="P:signal transduction"/>
    <property type="evidence" value="ECO:0007669"/>
    <property type="project" value="UniProtKB-KW"/>
</dbReference>
<evidence type="ECO:0000313" key="12">
    <source>
        <dbReference type="Proteomes" id="UP000471152"/>
    </source>
</evidence>
<dbReference type="PROSITE" id="PS50885">
    <property type="entry name" value="HAMP"/>
    <property type="match status" value="1"/>
</dbReference>
<evidence type="ECO:0000256" key="4">
    <source>
        <dbReference type="ARBA" id="ARBA00029447"/>
    </source>
</evidence>
<comment type="caution">
    <text evidence="10">The sequence shown here is derived from an EMBL/GenBank/DDBJ whole genome shotgun (WGS) entry which is preliminary data.</text>
</comment>
<dbReference type="InterPro" id="IPR004089">
    <property type="entry name" value="MCPsignal_dom"/>
</dbReference>
<dbReference type="SUPFAM" id="SSF58104">
    <property type="entry name" value="Methyl-accepting chemotaxis protein (MCP) signaling domain"/>
    <property type="match status" value="1"/>
</dbReference>
<keyword evidence="2 6" id="KW-1133">Transmembrane helix</keyword>
<dbReference type="GO" id="GO:0016020">
    <property type="term" value="C:membrane"/>
    <property type="evidence" value="ECO:0007669"/>
    <property type="project" value="InterPro"/>
</dbReference>
<dbReference type="AlphaFoldDB" id="A0A6P0H5L4"/>
<sequence>MTGHRLTTVLRLRSLRTLLVLVVLACSTVPLAGLGVFAWQRSEGDWVRNSGELLQSEARSTIDKIDRNLFERYGDVQAFAYNPDASAEPSTVAGAADFYSRNYVIYDLLLVVDRDGRVVAGNSVTGDGQPIDPATYAGADLSTRAWFADAMALPAGQTYVQDPEVDPLVGAATGRDDATLVFAAPVYGPDGRAERLWVNWASVPRVIGQIMDEQVAALQTRGVTATAQMLRADGVVLVGPGAQDSLDLAATGSPAAAELTAGRSGHGTDELADGTGEDVEKVRGWSASEGALGFAGYGWGVVLSEHLGDAVAPASALLQAVLLVAVLVAAVVAVVALLVARALTRPLDHAVAALEQVADGDLRPRLPESGTDELRALAVALNRSLDDMGSALSGLRDRTGDLSTASDQLRGLSDDVSRDAARGTEVAGTAQAATERVSENVRTVAAGAEEMGVSIREIAHSTSEAARVGASAVVAAQRTTAQVARLGESSRQIGDVVAAITSIAEQTNLLALNATIEAARAGEAGKGFAVVANEVKELAQETQRATEDITRRVETIQADTAGAAASIAEIAAIVGQVNNHQQTIASAVEEQSATTAEMSRNVAQAATGTEGVSADVRTVTAAARSTADSTELTRETATALASITEELRGLVSRFQLP</sequence>
<evidence type="ECO:0000313" key="10">
    <source>
        <dbReference type="EMBL" id="NEN50991.1"/>
    </source>
</evidence>
<evidence type="ECO:0000259" key="7">
    <source>
        <dbReference type="PROSITE" id="PS50111"/>
    </source>
</evidence>
<keyword evidence="11" id="KW-1185">Reference proteome</keyword>
<reference evidence="10 12" key="2">
    <citation type="submission" date="2020-02" db="EMBL/GenBank/DDBJ databases">
        <title>The WGS of Modestobacter muralis DSM 100205.</title>
        <authorList>
            <person name="Jiang Z."/>
        </authorList>
    </citation>
    <scope>NUCLEOTIDE SEQUENCE [LARGE SCALE GENOMIC DNA]</scope>
    <source>
        <strain evidence="10 12">DSM 100205</strain>
    </source>
</reference>
<dbReference type="Proteomes" id="UP000471152">
    <property type="component" value="Unassembled WGS sequence"/>
</dbReference>